<protein>
    <submittedName>
        <fullName evidence="1">Uncharacterized protein</fullName>
    </submittedName>
</protein>
<dbReference type="eggNOG" id="ENOG5030XPP">
    <property type="taxonomic scope" value="Bacteria"/>
</dbReference>
<reference evidence="1 2" key="1">
    <citation type="submission" date="2013-09" db="EMBL/GenBank/DDBJ databases">
        <authorList>
            <person name="Zeng Z."/>
            <person name="Chen C."/>
        </authorList>
    </citation>
    <scope>NUCLEOTIDE SEQUENCE [LARGE SCALE GENOMIC DNA]</scope>
    <source>
        <strain evidence="1 2">WB 3.3-2</strain>
    </source>
</reference>
<dbReference type="RefSeq" id="WP_026300038.1">
    <property type="nucleotide sequence ID" value="NZ_JRLX01000019.1"/>
</dbReference>
<dbReference type="OrthoDB" id="1376248at2"/>
<proteinExistence type="predicted"/>
<name>A0A0A2MBA4_9FLAO</name>
<comment type="caution">
    <text evidence="1">The sequence shown here is derived from an EMBL/GenBank/DDBJ whole genome shotgun (WGS) entry which is preliminary data.</text>
</comment>
<keyword evidence="2" id="KW-1185">Reference proteome</keyword>
<dbReference type="Proteomes" id="UP000030152">
    <property type="component" value="Unassembled WGS sequence"/>
</dbReference>
<accession>A0A0A2MBA4</accession>
<dbReference type="AlphaFoldDB" id="A0A0A2MBA4"/>
<sequence length="81" mass="9233">MASITLNNSSLKRYIDLFKNIDLKSKKKIIVGLTESINETNISPSNNLSSLFGAWEDNRDSDEIINDIKSSRVNNRDIEKF</sequence>
<organism evidence="1 2">
    <name type="scientific">Flavobacterium rivuli WB 3.3-2 = DSM 21788</name>
    <dbReference type="NCBI Taxonomy" id="1121895"/>
    <lineage>
        <taxon>Bacteria</taxon>
        <taxon>Pseudomonadati</taxon>
        <taxon>Bacteroidota</taxon>
        <taxon>Flavobacteriia</taxon>
        <taxon>Flavobacteriales</taxon>
        <taxon>Flavobacteriaceae</taxon>
        <taxon>Flavobacterium</taxon>
    </lineage>
</organism>
<dbReference type="STRING" id="1121895.GCA_000378485_02433"/>
<dbReference type="EMBL" id="JRLX01000019">
    <property type="protein sequence ID" value="KGO85560.1"/>
    <property type="molecule type" value="Genomic_DNA"/>
</dbReference>
<evidence type="ECO:0000313" key="2">
    <source>
        <dbReference type="Proteomes" id="UP000030152"/>
    </source>
</evidence>
<gene>
    <name evidence="1" type="ORF">Q765_15220</name>
</gene>
<evidence type="ECO:0000313" key="1">
    <source>
        <dbReference type="EMBL" id="KGO85560.1"/>
    </source>
</evidence>